<proteinExistence type="inferred from homology"/>
<keyword evidence="8 9" id="KW-0472">Membrane</keyword>
<organism evidence="11 12">
    <name type="scientific">Ponticaulis profundi</name>
    <dbReference type="NCBI Taxonomy" id="2665222"/>
    <lineage>
        <taxon>Bacteria</taxon>
        <taxon>Pseudomonadati</taxon>
        <taxon>Pseudomonadota</taxon>
        <taxon>Alphaproteobacteria</taxon>
        <taxon>Hyphomonadales</taxon>
        <taxon>Hyphomonadaceae</taxon>
        <taxon>Ponticaulis</taxon>
    </lineage>
</organism>
<evidence type="ECO:0000256" key="2">
    <source>
        <dbReference type="ARBA" id="ARBA00004141"/>
    </source>
</evidence>
<evidence type="ECO:0000259" key="10">
    <source>
        <dbReference type="Pfam" id="PF01578"/>
    </source>
</evidence>
<dbReference type="InterPro" id="IPR045062">
    <property type="entry name" value="Cyt_c_biogenesis_CcsA/CcmC"/>
</dbReference>
<accession>A0ABW1S9B6</accession>
<comment type="subcellular location">
    <subcellularLocation>
        <location evidence="9">Cell inner membrane</location>
    </subcellularLocation>
    <subcellularLocation>
        <location evidence="2">Membrane</location>
        <topology evidence="2">Multi-pass membrane protein</topology>
    </subcellularLocation>
</comment>
<dbReference type="Proteomes" id="UP001596303">
    <property type="component" value="Unassembled WGS sequence"/>
</dbReference>
<reference evidence="12" key="1">
    <citation type="journal article" date="2019" name="Int. J. Syst. Evol. Microbiol.">
        <title>The Global Catalogue of Microorganisms (GCM) 10K type strain sequencing project: providing services to taxonomists for standard genome sequencing and annotation.</title>
        <authorList>
            <consortium name="The Broad Institute Genomics Platform"/>
            <consortium name="The Broad Institute Genome Sequencing Center for Infectious Disease"/>
            <person name="Wu L."/>
            <person name="Ma J."/>
        </authorList>
    </citation>
    <scope>NUCLEOTIDE SEQUENCE [LARGE SCALE GENOMIC DNA]</scope>
    <source>
        <strain evidence="12">CGMCC-1.15741</strain>
    </source>
</reference>
<feature type="transmembrane region" description="Helical" evidence="9">
    <location>
        <begin position="92"/>
        <end position="112"/>
    </location>
</feature>
<evidence type="ECO:0000256" key="8">
    <source>
        <dbReference type="ARBA" id="ARBA00023136"/>
    </source>
</evidence>
<keyword evidence="12" id="KW-1185">Reference proteome</keyword>
<evidence type="ECO:0000256" key="9">
    <source>
        <dbReference type="RuleBase" id="RU364092"/>
    </source>
</evidence>
<gene>
    <name evidence="9 11" type="primary">ccmC</name>
    <name evidence="11" type="ORF">ACFQDM_08960</name>
</gene>
<keyword evidence="6 9" id="KW-0201">Cytochrome c-type biogenesis</keyword>
<dbReference type="EMBL" id="JBHSSW010000009">
    <property type="protein sequence ID" value="MFC6198207.1"/>
    <property type="molecule type" value="Genomic_DNA"/>
</dbReference>
<comment type="caution">
    <text evidence="11">The sequence shown here is derived from an EMBL/GenBank/DDBJ whole genome shotgun (WGS) entry which is preliminary data.</text>
</comment>
<sequence>MLSRFANPHRFMVLSKWLLPTFAVIGLIMLVSGWVWALYFVPEERYQGATARIMYIHVPAAVIGMMAYGLMALGSLLYLILKHTLADVAAKAAAPTAAALTIICLATGSLWGRPTWGTYWIWDARLTSMLFQLFLILGYMALRSAYSRETEAARAGAILCLVGAINLPIIKFSVDWWNTLHQPAGFLTLGGSSLAAEFFWPLLYNLIGMSFVFGALLMASMRADVLKRQYDAALARLNRSSQ</sequence>
<keyword evidence="9" id="KW-1003">Cell membrane</keyword>
<feature type="transmembrane region" description="Helical" evidence="9">
    <location>
        <begin position="53"/>
        <end position="80"/>
    </location>
</feature>
<dbReference type="NCBIfam" id="TIGR01191">
    <property type="entry name" value="ccmC"/>
    <property type="match status" value="1"/>
</dbReference>
<evidence type="ECO:0000256" key="7">
    <source>
        <dbReference type="ARBA" id="ARBA00022989"/>
    </source>
</evidence>
<evidence type="ECO:0000256" key="5">
    <source>
        <dbReference type="ARBA" id="ARBA00022692"/>
    </source>
</evidence>
<keyword evidence="9" id="KW-0813">Transport</keyword>
<dbReference type="RefSeq" id="WP_377378253.1">
    <property type="nucleotide sequence ID" value="NZ_JBHSSW010000009.1"/>
</dbReference>
<dbReference type="PANTHER" id="PTHR30071:SF1">
    <property type="entry name" value="CYTOCHROME B_B6 PROTEIN-RELATED"/>
    <property type="match status" value="1"/>
</dbReference>
<evidence type="ECO:0000313" key="11">
    <source>
        <dbReference type="EMBL" id="MFC6198207.1"/>
    </source>
</evidence>
<name>A0ABW1S9B6_9PROT</name>
<evidence type="ECO:0000256" key="6">
    <source>
        <dbReference type="ARBA" id="ARBA00022748"/>
    </source>
</evidence>
<comment type="similarity">
    <text evidence="3 9">Belongs to the CcmC/CycZ/HelC family.</text>
</comment>
<feature type="transmembrane region" description="Helical" evidence="9">
    <location>
        <begin position="124"/>
        <end position="142"/>
    </location>
</feature>
<keyword evidence="5 9" id="KW-0812">Transmembrane</keyword>
<dbReference type="InterPro" id="IPR003557">
    <property type="entry name" value="Cyt_c_biogenesis_CcmC"/>
</dbReference>
<dbReference type="InterPro" id="IPR002541">
    <property type="entry name" value="Cyt_c_assembly"/>
</dbReference>
<feature type="domain" description="Cytochrome c assembly protein" evidence="10">
    <location>
        <begin position="6"/>
        <end position="181"/>
    </location>
</feature>
<evidence type="ECO:0000256" key="3">
    <source>
        <dbReference type="ARBA" id="ARBA00005840"/>
    </source>
</evidence>
<keyword evidence="7 9" id="KW-1133">Transmembrane helix</keyword>
<evidence type="ECO:0000256" key="1">
    <source>
        <dbReference type="ARBA" id="ARBA00002442"/>
    </source>
</evidence>
<evidence type="ECO:0000313" key="12">
    <source>
        <dbReference type="Proteomes" id="UP001596303"/>
    </source>
</evidence>
<feature type="transmembrane region" description="Helical" evidence="9">
    <location>
        <begin position="198"/>
        <end position="219"/>
    </location>
</feature>
<evidence type="ECO:0000256" key="4">
    <source>
        <dbReference type="ARBA" id="ARBA00016463"/>
    </source>
</evidence>
<dbReference type="Pfam" id="PF01578">
    <property type="entry name" value="Cytochrom_C_asm"/>
    <property type="match status" value="1"/>
</dbReference>
<dbReference type="PANTHER" id="PTHR30071">
    <property type="entry name" value="HEME EXPORTER PROTEIN C"/>
    <property type="match status" value="1"/>
</dbReference>
<protein>
    <recommendedName>
        <fullName evidence="4 9">Heme exporter protein C</fullName>
    </recommendedName>
    <alternativeName>
        <fullName evidence="9">Cytochrome c-type biogenesis protein</fullName>
    </alternativeName>
</protein>
<comment type="function">
    <text evidence="1 9">Required for the export of heme to the periplasm for the biogenesis of c-type cytochromes.</text>
</comment>
<feature type="transmembrane region" description="Helical" evidence="9">
    <location>
        <begin position="154"/>
        <end position="178"/>
    </location>
</feature>
<keyword evidence="9" id="KW-0997">Cell inner membrane</keyword>
<dbReference type="PRINTS" id="PR01386">
    <property type="entry name" value="CCMCBIOGNSIS"/>
</dbReference>
<feature type="transmembrane region" description="Helical" evidence="9">
    <location>
        <begin position="21"/>
        <end position="41"/>
    </location>
</feature>